<dbReference type="InterPro" id="IPR038944">
    <property type="entry name" value="OEP7-like"/>
</dbReference>
<dbReference type="PANTHER" id="PTHR33982:SF4">
    <property type="entry name" value="TRANSMEMBRANE PROTEIN"/>
    <property type="match status" value="1"/>
</dbReference>
<evidence type="ECO:0000313" key="4">
    <source>
        <dbReference type="Proteomes" id="UP000289738"/>
    </source>
</evidence>
<keyword evidence="4" id="KW-1185">Reference proteome</keyword>
<keyword evidence="2" id="KW-0472">Membrane</keyword>
<reference evidence="3 4" key="1">
    <citation type="submission" date="2019-01" db="EMBL/GenBank/DDBJ databases">
        <title>Sequencing of cultivated peanut Arachis hypogaea provides insights into genome evolution and oil improvement.</title>
        <authorList>
            <person name="Chen X."/>
        </authorList>
    </citation>
    <scope>NUCLEOTIDE SEQUENCE [LARGE SCALE GENOMIC DNA]</scope>
    <source>
        <strain evidence="4">cv. Fuhuasheng</strain>
        <tissue evidence="3">Leaves</tissue>
    </source>
</reference>
<name>A0A444ZCI1_ARAHY</name>
<dbReference type="AlphaFoldDB" id="A0A444ZCI1"/>
<evidence type="ECO:0000256" key="2">
    <source>
        <dbReference type="SAM" id="Phobius"/>
    </source>
</evidence>
<feature type="region of interest" description="Disordered" evidence="1">
    <location>
        <begin position="45"/>
        <end position="67"/>
    </location>
</feature>
<evidence type="ECO:0000256" key="1">
    <source>
        <dbReference type="SAM" id="MobiDB-lite"/>
    </source>
</evidence>
<accession>A0A444ZCI1</accession>
<sequence length="92" mass="10195">MAPRADMKMNAIRSGIVVLGALAFGYLSIQIGFKPYLEKAQHQNALLQSDSEPEQPPSSPSQESFSFPERSWFDSALTKIYTGFICPILTNL</sequence>
<protein>
    <submittedName>
        <fullName evidence="3">Uncharacterized protein</fullName>
    </submittedName>
</protein>
<keyword evidence="2" id="KW-0812">Transmembrane</keyword>
<proteinExistence type="predicted"/>
<dbReference type="EMBL" id="SDMP01000014">
    <property type="protein sequence ID" value="RYR11886.1"/>
    <property type="molecule type" value="Genomic_DNA"/>
</dbReference>
<keyword evidence="2" id="KW-1133">Transmembrane helix</keyword>
<gene>
    <name evidence="3" type="ORF">Ahy_B04g069406</name>
</gene>
<comment type="caution">
    <text evidence="3">The sequence shown here is derived from an EMBL/GenBank/DDBJ whole genome shotgun (WGS) entry which is preliminary data.</text>
</comment>
<dbReference type="PANTHER" id="PTHR33982">
    <property type="entry name" value="OUTER ENVELOPE MEMBRANE PROTEIN 7-RELATED"/>
    <property type="match status" value="1"/>
</dbReference>
<feature type="transmembrane region" description="Helical" evidence="2">
    <location>
        <begin position="12"/>
        <end position="33"/>
    </location>
</feature>
<evidence type="ECO:0000313" key="3">
    <source>
        <dbReference type="EMBL" id="RYR11886.1"/>
    </source>
</evidence>
<dbReference type="Proteomes" id="UP000289738">
    <property type="component" value="Chromosome B04"/>
</dbReference>
<organism evidence="3 4">
    <name type="scientific">Arachis hypogaea</name>
    <name type="common">Peanut</name>
    <dbReference type="NCBI Taxonomy" id="3818"/>
    <lineage>
        <taxon>Eukaryota</taxon>
        <taxon>Viridiplantae</taxon>
        <taxon>Streptophyta</taxon>
        <taxon>Embryophyta</taxon>
        <taxon>Tracheophyta</taxon>
        <taxon>Spermatophyta</taxon>
        <taxon>Magnoliopsida</taxon>
        <taxon>eudicotyledons</taxon>
        <taxon>Gunneridae</taxon>
        <taxon>Pentapetalae</taxon>
        <taxon>rosids</taxon>
        <taxon>fabids</taxon>
        <taxon>Fabales</taxon>
        <taxon>Fabaceae</taxon>
        <taxon>Papilionoideae</taxon>
        <taxon>50 kb inversion clade</taxon>
        <taxon>dalbergioids sensu lato</taxon>
        <taxon>Dalbergieae</taxon>
        <taxon>Pterocarpus clade</taxon>
        <taxon>Arachis</taxon>
    </lineage>
</organism>